<organism evidence="2 3">
    <name type="scientific">Alosa alosa</name>
    <name type="common">allis shad</name>
    <dbReference type="NCBI Taxonomy" id="278164"/>
    <lineage>
        <taxon>Eukaryota</taxon>
        <taxon>Metazoa</taxon>
        <taxon>Chordata</taxon>
        <taxon>Craniata</taxon>
        <taxon>Vertebrata</taxon>
        <taxon>Euteleostomi</taxon>
        <taxon>Actinopterygii</taxon>
        <taxon>Neopterygii</taxon>
        <taxon>Teleostei</taxon>
        <taxon>Clupei</taxon>
        <taxon>Clupeiformes</taxon>
        <taxon>Clupeoidei</taxon>
        <taxon>Clupeidae</taxon>
        <taxon>Alosa</taxon>
    </lineage>
</organism>
<protein>
    <submittedName>
        <fullName evidence="2">Uncharacterized protein</fullName>
    </submittedName>
</protein>
<proteinExistence type="predicted"/>
<evidence type="ECO:0000313" key="3">
    <source>
        <dbReference type="Proteomes" id="UP000823561"/>
    </source>
</evidence>
<comment type="caution">
    <text evidence="2">The sequence shown here is derived from an EMBL/GenBank/DDBJ whole genome shotgun (WGS) entry which is preliminary data.</text>
</comment>
<dbReference type="EMBL" id="JADWDJ010000011">
    <property type="protein sequence ID" value="KAG5273648.1"/>
    <property type="molecule type" value="Genomic_DNA"/>
</dbReference>
<keyword evidence="3" id="KW-1185">Reference proteome</keyword>
<sequence length="110" mass="12016">MIKCCFYRSSRNDKETCLPDKRFCARTQTPGAESEGREEYSGNSNTPHSDAHSATSCNDLSSGDVGSLLGHSTPVPCPPFHTNRGSQGSVGRWQSTGMTYIRPVLWSVCE</sequence>
<feature type="region of interest" description="Disordered" evidence="1">
    <location>
        <begin position="28"/>
        <end position="59"/>
    </location>
</feature>
<gene>
    <name evidence="2" type="ORF">AALO_G00153900</name>
</gene>
<dbReference type="AlphaFoldDB" id="A0AAV6GES7"/>
<name>A0AAV6GES7_9TELE</name>
<feature type="compositionally biased region" description="Polar residues" evidence="1">
    <location>
        <begin position="41"/>
        <end position="59"/>
    </location>
</feature>
<reference evidence="2" key="1">
    <citation type="submission" date="2020-10" db="EMBL/GenBank/DDBJ databases">
        <title>Chromosome-scale genome assembly of the Allis shad, Alosa alosa.</title>
        <authorList>
            <person name="Margot Z."/>
            <person name="Christophe K."/>
            <person name="Cabau C."/>
            <person name="Louis A."/>
            <person name="Berthelot C."/>
            <person name="Parey E."/>
            <person name="Roest Crollius H."/>
            <person name="Montfort J."/>
            <person name="Robinson-Rechavi M."/>
            <person name="Bucao C."/>
            <person name="Bouchez O."/>
            <person name="Gislard M."/>
            <person name="Lluch J."/>
            <person name="Milhes M."/>
            <person name="Lampietro C."/>
            <person name="Lopez Roques C."/>
            <person name="Donnadieu C."/>
            <person name="Braasch I."/>
            <person name="Desvignes T."/>
            <person name="Postlethwait J."/>
            <person name="Bobe J."/>
            <person name="Guiguen Y."/>
        </authorList>
    </citation>
    <scope>NUCLEOTIDE SEQUENCE</scope>
    <source>
        <strain evidence="2">M-15738</strain>
        <tissue evidence="2">Blood</tissue>
    </source>
</reference>
<dbReference type="Proteomes" id="UP000823561">
    <property type="component" value="Chromosome 11"/>
</dbReference>
<evidence type="ECO:0000256" key="1">
    <source>
        <dbReference type="SAM" id="MobiDB-lite"/>
    </source>
</evidence>
<evidence type="ECO:0000313" key="2">
    <source>
        <dbReference type="EMBL" id="KAG5273648.1"/>
    </source>
</evidence>
<accession>A0AAV6GES7</accession>